<dbReference type="PANTHER" id="PTHR34308">
    <property type="entry name" value="COBALAMIN BIOSYNTHESIS PROTEIN CBIB"/>
    <property type="match status" value="1"/>
</dbReference>
<evidence type="ECO:0000313" key="11">
    <source>
        <dbReference type="Proteomes" id="UP000748752"/>
    </source>
</evidence>
<evidence type="ECO:0000256" key="8">
    <source>
        <dbReference type="ARBA" id="ARBA00023136"/>
    </source>
</evidence>
<comment type="similarity">
    <text evidence="3 9">Belongs to the CobD/CbiB family.</text>
</comment>
<dbReference type="PANTHER" id="PTHR34308:SF1">
    <property type="entry name" value="COBALAMIN BIOSYNTHESIS PROTEIN CBIB"/>
    <property type="match status" value="1"/>
</dbReference>
<evidence type="ECO:0000256" key="1">
    <source>
        <dbReference type="ARBA" id="ARBA00004651"/>
    </source>
</evidence>
<feature type="transmembrane region" description="Helical" evidence="9">
    <location>
        <begin position="51"/>
        <end position="69"/>
    </location>
</feature>
<reference evidence="10 11" key="1">
    <citation type="journal article" date="2020" name="Microorganisms">
        <title>Osmotic Adaptation and Compatible Solute Biosynthesis of Phototrophic Bacteria as Revealed from Genome Analyses.</title>
        <authorList>
            <person name="Imhoff J.F."/>
            <person name="Rahn T."/>
            <person name="Kunzel S."/>
            <person name="Keller A."/>
            <person name="Neulinger S.C."/>
        </authorList>
    </citation>
    <scope>NUCLEOTIDE SEQUENCE [LARGE SCALE GENOMIC DNA]</scope>
    <source>
        <strain evidence="10 11">DSM 6210</strain>
    </source>
</reference>
<feature type="transmembrane region" description="Helical" evidence="9">
    <location>
        <begin position="292"/>
        <end position="313"/>
    </location>
</feature>
<protein>
    <recommendedName>
        <fullName evidence="9">Cobalamin biosynthesis protein CobD</fullName>
    </recommendedName>
</protein>
<organism evidence="10 11">
    <name type="scientific">Thiohalocapsa halophila</name>
    <dbReference type="NCBI Taxonomy" id="69359"/>
    <lineage>
        <taxon>Bacteria</taxon>
        <taxon>Pseudomonadati</taxon>
        <taxon>Pseudomonadota</taxon>
        <taxon>Gammaproteobacteria</taxon>
        <taxon>Chromatiales</taxon>
        <taxon>Chromatiaceae</taxon>
        <taxon>Thiohalocapsa</taxon>
    </lineage>
</organism>
<proteinExistence type="inferred from homology"/>
<evidence type="ECO:0000256" key="3">
    <source>
        <dbReference type="ARBA" id="ARBA00006263"/>
    </source>
</evidence>
<keyword evidence="4 9" id="KW-1003">Cell membrane</keyword>
<comment type="subcellular location">
    <subcellularLocation>
        <location evidence="1 9">Cell membrane</location>
        <topology evidence="1 9">Multi-pass membrane protein</topology>
    </subcellularLocation>
</comment>
<keyword evidence="11" id="KW-1185">Reference proteome</keyword>
<dbReference type="InterPro" id="IPR004485">
    <property type="entry name" value="Cobalamin_biosynth_CobD/CbiB"/>
</dbReference>
<comment type="caution">
    <text evidence="9">Lacks conserved residue(s) required for the propagation of feature annotation.</text>
</comment>
<comment type="function">
    <text evidence="9">Converts cobyric acid to cobinamide by the addition of aminopropanol on the F carboxylic group.</text>
</comment>
<evidence type="ECO:0000256" key="2">
    <source>
        <dbReference type="ARBA" id="ARBA00004953"/>
    </source>
</evidence>
<evidence type="ECO:0000256" key="6">
    <source>
        <dbReference type="ARBA" id="ARBA00022692"/>
    </source>
</evidence>
<dbReference type="Proteomes" id="UP000748752">
    <property type="component" value="Unassembled WGS sequence"/>
</dbReference>
<comment type="pathway">
    <text evidence="2 9">Cofactor biosynthesis; adenosylcobalamin biosynthesis.</text>
</comment>
<evidence type="ECO:0000256" key="9">
    <source>
        <dbReference type="HAMAP-Rule" id="MF_00024"/>
    </source>
</evidence>
<name>A0ABS1CLN2_9GAMM</name>
<dbReference type="EMBL" id="NRRV01000059">
    <property type="protein sequence ID" value="MBK1632838.1"/>
    <property type="molecule type" value="Genomic_DNA"/>
</dbReference>
<comment type="caution">
    <text evidence="10">The sequence shown here is derived from an EMBL/GenBank/DDBJ whole genome shotgun (WGS) entry which is preliminary data.</text>
</comment>
<dbReference type="NCBIfam" id="TIGR00380">
    <property type="entry name" value="cobal_cbiB"/>
    <property type="match status" value="1"/>
</dbReference>
<evidence type="ECO:0000256" key="4">
    <source>
        <dbReference type="ARBA" id="ARBA00022475"/>
    </source>
</evidence>
<keyword evidence="8 9" id="KW-0472">Membrane</keyword>
<dbReference type="Pfam" id="PF03186">
    <property type="entry name" value="CobD_Cbib"/>
    <property type="match status" value="1"/>
</dbReference>
<gene>
    <name evidence="9 10" type="primary">cobD</name>
    <name evidence="10" type="ORF">CKO31_19215</name>
</gene>
<dbReference type="RefSeq" id="WP_200240658.1">
    <property type="nucleotide sequence ID" value="NZ_NRRV01000059.1"/>
</dbReference>
<evidence type="ECO:0000256" key="5">
    <source>
        <dbReference type="ARBA" id="ARBA00022573"/>
    </source>
</evidence>
<keyword evidence="5 9" id="KW-0169">Cobalamin biosynthesis</keyword>
<keyword evidence="6 9" id="KW-0812">Transmembrane</keyword>
<sequence>MDAQLALLLAAVLVDALLGDPDYPLHPIRLLGHASIALERRLFDRGWKGRIAGAMHGLVVTAGALAAWWSVHLVLAALHPALAWLWDLYIAYSLLCARDLLAHGRRVLAVLDDLPAARAQLGWLVSRDTQALDRGGVVRATIESLAENLTDGVLTPLWALALFGLPGIIVAKAVSSLDSMVGYRTERYRRFGWAAARSDDLLHWLPARLSVPLLAAAAALLGQHWRDVLPAARRYHAALPSPNSGWSEAAAAGALRVRLAGPVSYHGAWQDKPWMGADAWPVDLTGDDLRRALRLVAVAAGLAALVAVALFLVMRG</sequence>
<keyword evidence="7 9" id="KW-1133">Transmembrane helix</keyword>
<dbReference type="HAMAP" id="MF_00024">
    <property type="entry name" value="CobD_CbiB"/>
    <property type="match status" value="1"/>
</dbReference>
<evidence type="ECO:0000256" key="7">
    <source>
        <dbReference type="ARBA" id="ARBA00022989"/>
    </source>
</evidence>
<evidence type="ECO:0000313" key="10">
    <source>
        <dbReference type="EMBL" id="MBK1632838.1"/>
    </source>
</evidence>
<accession>A0ABS1CLN2</accession>
<feature type="transmembrane region" description="Helical" evidence="9">
    <location>
        <begin position="157"/>
        <end position="181"/>
    </location>
</feature>